<proteinExistence type="predicted"/>
<dbReference type="Proteomes" id="UP000184105">
    <property type="component" value="Unassembled WGS sequence"/>
</dbReference>
<gene>
    <name evidence="1" type="ORF">SAMN05444364_11250</name>
</gene>
<dbReference type="EMBL" id="FQWA01000012">
    <property type="protein sequence ID" value="SHF83377.1"/>
    <property type="molecule type" value="Genomic_DNA"/>
</dbReference>
<reference evidence="1 2" key="1">
    <citation type="submission" date="2016-11" db="EMBL/GenBank/DDBJ databases">
        <authorList>
            <person name="Varghese N."/>
            <person name="Submissions S."/>
        </authorList>
    </citation>
    <scope>NUCLEOTIDE SEQUENCE [LARGE SCALE GENOMIC DNA]</scope>
    <source>
        <strain evidence="1 2">DSM 22613</strain>
    </source>
</reference>
<accession>A0AAX2F421</accession>
<name>A0AAX2F421_9BACT</name>
<evidence type="ECO:0008006" key="3">
    <source>
        <dbReference type="Google" id="ProtNLM"/>
    </source>
</evidence>
<organism evidence="1 2">
    <name type="scientific">Prevotella scopos JCM 17725</name>
    <dbReference type="NCBI Taxonomy" id="1236518"/>
    <lineage>
        <taxon>Bacteria</taxon>
        <taxon>Pseudomonadati</taxon>
        <taxon>Bacteroidota</taxon>
        <taxon>Bacteroidia</taxon>
        <taxon>Bacteroidales</taxon>
        <taxon>Prevotellaceae</taxon>
        <taxon>Prevotella</taxon>
    </lineage>
</organism>
<comment type="caution">
    <text evidence="1">The sequence shown here is derived from an EMBL/GenBank/DDBJ whole genome shotgun (WGS) entry which is preliminary data.</text>
</comment>
<evidence type="ECO:0000313" key="1">
    <source>
        <dbReference type="EMBL" id="SHF83377.1"/>
    </source>
</evidence>
<protein>
    <recommendedName>
        <fullName evidence="3">Transposase</fullName>
    </recommendedName>
</protein>
<keyword evidence="2" id="KW-1185">Reference proteome</keyword>
<dbReference type="AlphaFoldDB" id="A0AAX2F421"/>
<sequence>MRKKLNGAYSRQNNFINRPWLKVQRDMVQLPNGRVYDEYYVFLVLHGLM</sequence>
<evidence type="ECO:0000313" key="2">
    <source>
        <dbReference type="Proteomes" id="UP000184105"/>
    </source>
</evidence>